<name>A0AC34PXI4_9BILA</name>
<sequence length="161" mass="17851">MQILKQGTPSCLAPESYTDDFARRKMWPMCAMSGTNDTACLNRCFNKWEFGGDTVVGCDLEPNGPDTCAGATIVSHDDQAIILVFRGSYGSHQVTEENGSLGDKIPFPGGGMVSHYFYNAFLQVWNGGMKNAYNIFKNKNPNYEVWITGHSLGKFTNQKFI</sequence>
<protein>
    <submittedName>
        <fullName evidence="2">Fungal lipase-like domain-containing protein</fullName>
    </submittedName>
</protein>
<reference evidence="2" key="1">
    <citation type="submission" date="2022-11" db="UniProtKB">
        <authorList>
            <consortium name="WormBaseParasite"/>
        </authorList>
    </citation>
    <scope>IDENTIFICATION</scope>
</reference>
<dbReference type="WBParaSite" id="JU765_v2.g10878.t1">
    <property type="protein sequence ID" value="JU765_v2.g10878.t1"/>
    <property type="gene ID" value="JU765_v2.g10878"/>
</dbReference>
<accession>A0AC34PXI4</accession>
<organism evidence="1 2">
    <name type="scientific">Panagrolaimus sp. JU765</name>
    <dbReference type="NCBI Taxonomy" id="591449"/>
    <lineage>
        <taxon>Eukaryota</taxon>
        <taxon>Metazoa</taxon>
        <taxon>Ecdysozoa</taxon>
        <taxon>Nematoda</taxon>
        <taxon>Chromadorea</taxon>
        <taxon>Rhabditida</taxon>
        <taxon>Tylenchina</taxon>
        <taxon>Panagrolaimomorpha</taxon>
        <taxon>Panagrolaimoidea</taxon>
        <taxon>Panagrolaimidae</taxon>
        <taxon>Panagrolaimus</taxon>
    </lineage>
</organism>
<evidence type="ECO:0000313" key="2">
    <source>
        <dbReference type="WBParaSite" id="JU765_v2.g10878.t1"/>
    </source>
</evidence>
<proteinExistence type="predicted"/>
<dbReference type="Proteomes" id="UP000887576">
    <property type="component" value="Unplaced"/>
</dbReference>
<evidence type="ECO:0000313" key="1">
    <source>
        <dbReference type="Proteomes" id="UP000887576"/>
    </source>
</evidence>